<accession>A0A1G1XBF6</accession>
<proteinExistence type="predicted"/>
<keyword evidence="1" id="KW-1133">Transmembrane helix</keyword>
<evidence type="ECO:0000313" key="2">
    <source>
        <dbReference type="EMBL" id="OGY37252.1"/>
    </source>
</evidence>
<dbReference type="EMBL" id="MHHS01000015">
    <property type="protein sequence ID" value="OGY37252.1"/>
    <property type="molecule type" value="Genomic_DNA"/>
</dbReference>
<dbReference type="AlphaFoldDB" id="A0A1G1XBF6"/>
<reference evidence="2 3" key="1">
    <citation type="journal article" date="2016" name="Nat. Commun.">
        <title>Thousands of microbial genomes shed light on interconnected biogeochemical processes in an aquifer system.</title>
        <authorList>
            <person name="Anantharaman K."/>
            <person name="Brown C.T."/>
            <person name="Hug L.A."/>
            <person name="Sharon I."/>
            <person name="Castelle C.J."/>
            <person name="Probst A.J."/>
            <person name="Thomas B.C."/>
            <person name="Singh A."/>
            <person name="Wilkins M.J."/>
            <person name="Karaoz U."/>
            <person name="Brodie E.L."/>
            <person name="Williams K.H."/>
            <person name="Hubbard S.S."/>
            <person name="Banfield J.F."/>
        </authorList>
    </citation>
    <scope>NUCLEOTIDE SEQUENCE [LARGE SCALE GENOMIC DNA]</scope>
</reference>
<keyword evidence="1" id="KW-0472">Membrane</keyword>
<dbReference type="Proteomes" id="UP000177941">
    <property type="component" value="Unassembled WGS sequence"/>
</dbReference>
<organism evidence="2 3">
    <name type="scientific">Candidatus Andersenbacteria bacterium RIFCSPHIGHO2_12_FULL_45_11b</name>
    <dbReference type="NCBI Taxonomy" id="1797282"/>
    <lineage>
        <taxon>Bacteria</taxon>
        <taxon>Candidatus Anderseniibacteriota</taxon>
    </lineage>
</organism>
<sequence length="417" mass="46041">MKRAYTYLLYILTICIFIIASFFVLSSSLWFLRGMLGDAQGVIEVGYQPSGFAGAIFTEKIFRNIVERVGGSATNFYRFAYIQDRDYEYIVGIPAIRGQFKEAQNLKDIGWDVSRIGWIITATRTMSGSMEHTSSAQSKRKAHFLGGLQREFKAIFMEGLPVNPIVTAAVIPGVMSLDQGVSLYATIKRSTIHAIVQYSGFPKHVASRSNTSSSDIEKNILHVAIQRDKITTASNAFIQEINATIAKDMHFTKTNPDIISQIPSTSRMRLLMDSEDLAIGVSGYGEIFKNGMIELMQAEQGARHPRKKGFQLPDGTIGYEYIASSPSISFVSDANSSCEKSVGYDEQFFLCSDSDILAISASQRAAEKLVHMAAQSDGVVQGNISGAAAEKLFSQFNIWAIRFAGDEYGADIWLEIH</sequence>
<protein>
    <submittedName>
        <fullName evidence="2">Uncharacterized protein</fullName>
    </submittedName>
</protein>
<keyword evidence="1" id="KW-0812">Transmembrane</keyword>
<evidence type="ECO:0000313" key="3">
    <source>
        <dbReference type="Proteomes" id="UP000177941"/>
    </source>
</evidence>
<name>A0A1G1XBF6_9BACT</name>
<feature type="transmembrane region" description="Helical" evidence="1">
    <location>
        <begin position="7"/>
        <end position="32"/>
    </location>
</feature>
<gene>
    <name evidence="2" type="ORF">A3E36_01025</name>
</gene>
<comment type="caution">
    <text evidence="2">The sequence shown here is derived from an EMBL/GenBank/DDBJ whole genome shotgun (WGS) entry which is preliminary data.</text>
</comment>
<evidence type="ECO:0000256" key="1">
    <source>
        <dbReference type="SAM" id="Phobius"/>
    </source>
</evidence>